<feature type="domain" description="PDZ" evidence="12">
    <location>
        <begin position="205"/>
        <end position="235"/>
    </location>
</feature>
<evidence type="ECO:0000313" key="24">
    <source>
        <dbReference type="Proteomes" id="UP000029844"/>
    </source>
</evidence>
<comment type="subcellular location">
    <subcellularLocation>
        <location evidence="2">Membrane</location>
        <topology evidence="2">Multi-pass membrane protein</topology>
    </subcellularLocation>
</comment>
<dbReference type="Proteomes" id="UP000546244">
    <property type="component" value="Unassembled WGS sequence"/>
</dbReference>
<keyword evidence="5 11" id="KW-0812">Transmembrane</keyword>
<evidence type="ECO:0000313" key="16">
    <source>
        <dbReference type="EMBL" id="MBC1793182.1"/>
    </source>
</evidence>
<dbReference type="Proteomes" id="UP000565628">
    <property type="component" value="Unassembled WGS sequence"/>
</dbReference>
<dbReference type="InterPro" id="IPR036034">
    <property type="entry name" value="PDZ_sf"/>
</dbReference>
<dbReference type="EC" id="3.4.24.-" evidence="11"/>
<dbReference type="Proteomes" id="UP000548082">
    <property type="component" value="Unassembled WGS sequence"/>
</dbReference>
<feature type="transmembrane region" description="Helical" evidence="11">
    <location>
        <begin position="6"/>
        <end position="25"/>
    </location>
</feature>
<evidence type="ECO:0000259" key="12">
    <source>
        <dbReference type="PROSITE" id="PS50106"/>
    </source>
</evidence>
<dbReference type="EMBL" id="JAASTX010000032">
    <property type="protein sequence ID" value="MBC1493358.1"/>
    <property type="molecule type" value="Genomic_DNA"/>
</dbReference>
<evidence type="ECO:0000256" key="1">
    <source>
        <dbReference type="ARBA" id="ARBA00001947"/>
    </source>
</evidence>
<dbReference type="InterPro" id="IPR041489">
    <property type="entry name" value="PDZ_6"/>
</dbReference>
<accession>A0A099WBZ6</accession>
<evidence type="ECO:0000313" key="17">
    <source>
        <dbReference type="EMBL" id="MBC1796319.1"/>
    </source>
</evidence>
<keyword evidence="9 11" id="KW-0482">Metalloprotease</keyword>
<dbReference type="GO" id="GO:0004222">
    <property type="term" value="F:metalloendopeptidase activity"/>
    <property type="evidence" value="ECO:0007669"/>
    <property type="project" value="InterPro"/>
</dbReference>
<proteinExistence type="inferred from homology"/>
<evidence type="ECO:0000313" key="26">
    <source>
        <dbReference type="Proteomes" id="UP000533953"/>
    </source>
</evidence>
<dbReference type="GO" id="GO:0046872">
    <property type="term" value="F:metal ion binding"/>
    <property type="evidence" value="ECO:0007669"/>
    <property type="project" value="UniProtKB-KW"/>
</dbReference>
<dbReference type="CDD" id="cd06163">
    <property type="entry name" value="S2P-M50_PDZ_RseP-like"/>
    <property type="match status" value="1"/>
</dbReference>
<dbReference type="EMBL" id="JAARYH010000002">
    <property type="protein sequence ID" value="MBC2166042.1"/>
    <property type="molecule type" value="Genomic_DNA"/>
</dbReference>
<evidence type="ECO:0000313" key="21">
    <source>
        <dbReference type="EMBL" id="MBC2294658.1"/>
    </source>
</evidence>
<dbReference type="Pfam" id="PF17820">
    <property type="entry name" value="PDZ_6"/>
    <property type="match status" value="1"/>
</dbReference>
<dbReference type="Proteomes" id="UP000550367">
    <property type="component" value="Unassembled WGS sequence"/>
</dbReference>
<keyword evidence="7 11" id="KW-0862">Zinc</keyword>
<keyword evidence="8 11" id="KW-1133">Transmembrane helix</keyword>
<feature type="transmembrane region" description="Helical" evidence="11">
    <location>
        <begin position="394"/>
        <end position="413"/>
    </location>
</feature>
<evidence type="ECO:0000313" key="20">
    <source>
        <dbReference type="EMBL" id="MBC2285537.1"/>
    </source>
</evidence>
<evidence type="ECO:0000256" key="9">
    <source>
        <dbReference type="ARBA" id="ARBA00023049"/>
    </source>
</evidence>
<dbReference type="Gene3D" id="2.30.42.10">
    <property type="match status" value="1"/>
</dbReference>
<evidence type="ECO:0000256" key="8">
    <source>
        <dbReference type="ARBA" id="ARBA00022989"/>
    </source>
</evidence>
<keyword evidence="6 11" id="KW-0378">Hydrolase</keyword>
<keyword evidence="10 11" id="KW-0472">Membrane</keyword>
<dbReference type="Pfam" id="PF02163">
    <property type="entry name" value="Peptidase_M50"/>
    <property type="match status" value="1"/>
</dbReference>
<feature type="transmembrane region" description="Helical" evidence="11">
    <location>
        <begin position="173"/>
        <end position="194"/>
    </location>
</feature>
<dbReference type="eggNOG" id="COG0750">
    <property type="taxonomic scope" value="Bacteria"/>
</dbReference>
<dbReference type="MEROPS" id="M50.011"/>
<evidence type="ECO:0000313" key="32">
    <source>
        <dbReference type="Proteomes" id="UP000565628"/>
    </source>
</evidence>
<comment type="cofactor">
    <cofactor evidence="1 11">
        <name>Zn(2+)</name>
        <dbReference type="ChEBI" id="CHEBI:29105"/>
    </cofactor>
</comment>
<dbReference type="Proteomes" id="UP000543005">
    <property type="component" value="Unassembled WGS sequence"/>
</dbReference>
<evidence type="ECO:0000313" key="13">
    <source>
        <dbReference type="EMBL" id="KGL41625.1"/>
    </source>
</evidence>
<dbReference type="EMBL" id="JAARZS010000048">
    <property type="protein sequence ID" value="MBC2285537.1"/>
    <property type="molecule type" value="Genomic_DNA"/>
</dbReference>
<dbReference type="AlphaFoldDB" id="A0A099WBZ6"/>
<name>A0A099WBZ6_9LIST</name>
<dbReference type="Proteomes" id="UP000539064">
    <property type="component" value="Unassembled WGS sequence"/>
</dbReference>
<dbReference type="OrthoDB" id="9782003at2"/>
<dbReference type="InterPro" id="IPR008915">
    <property type="entry name" value="Peptidase_M50"/>
</dbReference>
<dbReference type="SMART" id="SM00228">
    <property type="entry name" value="PDZ"/>
    <property type="match status" value="1"/>
</dbReference>
<evidence type="ECO:0000313" key="28">
    <source>
        <dbReference type="Proteomes" id="UP000543005"/>
    </source>
</evidence>
<dbReference type="EMBL" id="JAARRU010000001">
    <property type="protein sequence ID" value="MBC1563981.1"/>
    <property type="molecule type" value="Genomic_DNA"/>
</dbReference>
<dbReference type="GO" id="GO:0006508">
    <property type="term" value="P:proteolysis"/>
    <property type="evidence" value="ECO:0007669"/>
    <property type="project" value="UniProtKB-KW"/>
</dbReference>
<evidence type="ECO:0000256" key="11">
    <source>
        <dbReference type="RuleBase" id="RU362031"/>
    </source>
</evidence>
<dbReference type="EMBL" id="JAARVD010000003">
    <property type="protein sequence ID" value="MBC1796319.1"/>
    <property type="molecule type" value="Genomic_DNA"/>
</dbReference>
<dbReference type="EMBL" id="JNFA01000019">
    <property type="protein sequence ID" value="KGL41625.1"/>
    <property type="molecule type" value="Genomic_DNA"/>
</dbReference>
<evidence type="ECO:0000313" key="30">
    <source>
        <dbReference type="Proteomes" id="UP000548082"/>
    </source>
</evidence>
<reference evidence="25 26" key="2">
    <citation type="submission" date="2020-03" db="EMBL/GenBank/DDBJ databases">
        <title>Soil Listeria distribution.</title>
        <authorList>
            <person name="Liao J."/>
            <person name="Wiedmann M."/>
        </authorList>
    </citation>
    <scope>NUCLEOTIDE SEQUENCE [LARGE SCALE GENOMIC DNA]</scope>
    <source>
        <strain evidence="22 32">FSL L7-0039</strain>
        <strain evidence="21 28">FSL L7-0051</strain>
        <strain evidence="20 33">FSL L7-0054</strain>
        <strain evidence="19 31">FSL L7-0153</strain>
        <strain evidence="18 25">FSL L7-0245</strain>
        <strain evidence="16 27">FSL L7-0978</strain>
        <strain evidence="17 30">FSL L7-0990</strain>
        <strain evidence="15 34">FSL L7-1427</strain>
        <strain evidence="14 26">FSL L7-1547</strain>
        <strain evidence="23 29">FSL L7-1850</strain>
    </source>
</reference>
<dbReference type="PANTHER" id="PTHR42837">
    <property type="entry name" value="REGULATOR OF SIGMA-E PROTEASE RSEP"/>
    <property type="match status" value="1"/>
</dbReference>
<dbReference type="GeneID" id="58717167"/>
<dbReference type="InterPro" id="IPR004387">
    <property type="entry name" value="Pept_M50_Zn"/>
</dbReference>
<comment type="caution">
    <text evidence="13">The sequence shown here is derived from an EMBL/GenBank/DDBJ whole genome shotgun (WGS) entry which is preliminary data.</text>
</comment>
<evidence type="ECO:0000313" key="27">
    <source>
        <dbReference type="Proteomes" id="UP000539064"/>
    </source>
</evidence>
<evidence type="ECO:0000313" key="18">
    <source>
        <dbReference type="EMBL" id="MBC2166042.1"/>
    </source>
</evidence>
<evidence type="ECO:0000256" key="2">
    <source>
        <dbReference type="ARBA" id="ARBA00004141"/>
    </source>
</evidence>
<evidence type="ECO:0000313" key="15">
    <source>
        <dbReference type="EMBL" id="MBC1563981.1"/>
    </source>
</evidence>
<evidence type="ECO:0000313" key="19">
    <source>
        <dbReference type="EMBL" id="MBC2243780.1"/>
    </source>
</evidence>
<evidence type="ECO:0000256" key="3">
    <source>
        <dbReference type="ARBA" id="ARBA00007931"/>
    </source>
</evidence>
<reference evidence="13 24" key="1">
    <citation type="submission" date="2014-05" db="EMBL/GenBank/DDBJ databases">
        <title>Novel Listeriaceae from food processing environments.</title>
        <authorList>
            <person name="den Bakker H.C."/>
        </authorList>
    </citation>
    <scope>NUCLEOTIDE SEQUENCE [LARGE SCALE GENOMIC DNA]</scope>
    <source>
        <strain evidence="13 24">FSL A5-0281</strain>
    </source>
</reference>
<evidence type="ECO:0000313" key="29">
    <source>
        <dbReference type="Proteomes" id="UP000546244"/>
    </source>
</evidence>
<dbReference type="EMBL" id="JAARZT010000040">
    <property type="protein sequence ID" value="MBC2294658.1"/>
    <property type="molecule type" value="Genomic_DNA"/>
</dbReference>
<dbReference type="PROSITE" id="PS50106">
    <property type="entry name" value="PDZ"/>
    <property type="match status" value="1"/>
</dbReference>
<evidence type="ECO:0000256" key="4">
    <source>
        <dbReference type="ARBA" id="ARBA00022670"/>
    </source>
</evidence>
<dbReference type="EMBL" id="JAASWV010000008">
    <property type="protein sequence ID" value="MBC2310653.1"/>
    <property type="molecule type" value="Genomic_DNA"/>
</dbReference>
<evidence type="ECO:0000313" key="14">
    <source>
        <dbReference type="EMBL" id="MBC1493358.1"/>
    </source>
</evidence>
<dbReference type="SUPFAM" id="SSF50156">
    <property type="entry name" value="PDZ domain-like"/>
    <property type="match status" value="1"/>
</dbReference>
<dbReference type="PANTHER" id="PTHR42837:SF2">
    <property type="entry name" value="MEMBRANE METALLOPROTEASE ARASP2, CHLOROPLASTIC-RELATED"/>
    <property type="match status" value="1"/>
</dbReference>
<evidence type="ECO:0000313" key="23">
    <source>
        <dbReference type="EMBL" id="MBC2372194.1"/>
    </source>
</evidence>
<keyword evidence="24" id="KW-1185">Reference proteome</keyword>
<dbReference type="Proteomes" id="UP000585696">
    <property type="component" value="Unassembled WGS sequence"/>
</dbReference>
<dbReference type="CDD" id="cd23081">
    <property type="entry name" value="cpPDZ_EcRseP-like"/>
    <property type="match status" value="1"/>
</dbReference>
<dbReference type="Proteomes" id="UP000519573">
    <property type="component" value="Unassembled WGS sequence"/>
</dbReference>
<dbReference type="Proteomes" id="UP000533953">
    <property type="component" value="Unassembled WGS sequence"/>
</dbReference>
<dbReference type="NCBIfam" id="TIGR00054">
    <property type="entry name" value="RIP metalloprotease RseP"/>
    <property type="match status" value="1"/>
</dbReference>
<dbReference type="EMBL" id="JAARMV010000002">
    <property type="protein sequence ID" value="MBC2372194.1"/>
    <property type="molecule type" value="Genomic_DNA"/>
</dbReference>
<feature type="transmembrane region" description="Helical" evidence="11">
    <location>
        <begin position="343"/>
        <end position="365"/>
    </location>
</feature>
<protein>
    <recommendedName>
        <fullName evidence="11">Zinc metalloprotease</fullName>
        <ecNumber evidence="11">3.4.24.-</ecNumber>
    </recommendedName>
</protein>
<organism evidence="13 24">
    <name type="scientific">Listeria booriae</name>
    <dbReference type="NCBI Taxonomy" id="1552123"/>
    <lineage>
        <taxon>Bacteria</taxon>
        <taxon>Bacillati</taxon>
        <taxon>Bacillota</taxon>
        <taxon>Bacilli</taxon>
        <taxon>Bacillales</taxon>
        <taxon>Listeriaceae</taxon>
        <taxon>Listeria</taxon>
    </lineage>
</organism>
<evidence type="ECO:0000313" key="25">
    <source>
        <dbReference type="Proteomes" id="UP000519573"/>
    </source>
</evidence>
<evidence type="ECO:0000256" key="10">
    <source>
        <dbReference type="ARBA" id="ARBA00023136"/>
    </source>
</evidence>
<dbReference type="EMBL" id="JAARVG010000005">
    <property type="protein sequence ID" value="MBC1793182.1"/>
    <property type="molecule type" value="Genomic_DNA"/>
</dbReference>
<dbReference type="InterPro" id="IPR001478">
    <property type="entry name" value="PDZ"/>
</dbReference>
<keyword evidence="4 13" id="KW-0645">Protease</keyword>
<evidence type="ECO:0000313" key="22">
    <source>
        <dbReference type="EMBL" id="MBC2310653.1"/>
    </source>
</evidence>
<keyword evidence="11" id="KW-0479">Metal-binding</keyword>
<evidence type="ECO:0000256" key="7">
    <source>
        <dbReference type="ARBA" id="ARBA00022833"/>
    </source>
</evidence>
<dbReference type="Proteomes" id="UP000586951">
    <property type="component" value="Unassembled WGS sequence"/>
</dbReference>
<evidence type="ECO:0000313" key="34">
    <source>
        <dbReference type="Proteomes" id="UP000586951"/>
    </source>
</evidence>
<dbReference type="RefSeq" id="WP_036085460.1">
    <property type="nucleotide sequence ID" value="NZ_CBCSHQ010000005.1"/>
</dbReference>
<gene>
    <name evidence="14" type="primary">rseP</name>
    <name evidence="13" type="ORF">EP57_07220</name>
    <name evidence="15" type="ORF">HB907_01090</name>
    <name evidence="23" type="ORF">HBP98_09300</name>
    <name evidence="16" type="ORF">HCA52_07100</name>
    <name evidence="17" type="ORF">HCA55_06260</name>
    <name evidence="19" type="ORF">HCB25_06825</name>
    <name evidence="18" type="ORF">HCB26_05610</name>
    <name evidence="20" type="ORF">HCB69_14200</name>
    <name evidence="21" type="ORF">HCC36_15650</name>
    <name evidence="14" type="ORF">HCI99_16175</name>
    <name evidence="22" type="ORF">HCJ81_07110</name>
</gene>
<evidence type="ECO:0000256" key="6">
    <source>
        <dbReference type="ARBA" id="ARBA00022801"/>
    </source>
</evidence>
<dbReference type="GO" id="GO:0016020">
    <property type="term" value="C:membrane"/>
    <property type="evidence" value="ECO:0007669"/>
    <property type="project" value="UniProtKB-SubCell"/>
</dbReference>
<sequence length="421" mass="46705">MTTIIAFIFVFGLIVFFHELGHFLFAKRSGILVRDFSIGFGPKIFAYRKKETQYTLRLLPIGGYVRMAGEDGEVVELKPGYRVGLILNDDEVVTKIIVNGKDQYQDVQPLEVSGSDLEKELFIEGYEEYDEDKIVRYQVASDAIVVDGKIETIIAPYDRVFQSKSLGKRAMTIFAGPLFNFILAIIIFTILAFVSGSVPSNAPEIGQVMDNGAAQEAGLKQGDEVISINGKAVDSWQDIYATVEKSPNKELDFKIDRDGKTQDIDVTPKAEKAQDGTSVGKIGVAQPGSDSFVTKITYGFTQTWFWITQIGHVLGQMVTGDFSLNMLNGPVGIYTSTQEVVSYGFLTLLNWTAVLSINLGIVNLLPLPALDGGRLLFFLYELVRGKPLDPKKEGMVHFIGFALLMVLMILVTWNDIQRAFF</sequence>
<evidence type="ECO:0000256" key="5">
    <source>
        <dbReference type="ARBA" id="ARBA00022692"/>
    </source>
</evidence>
<dbReference type="STRING" id="1552123.EP57_07220"/>
<evidence type="ECO:0000313" key="31">
    <source>
        <dbReference type="Proteomes" id="UP000550367"/>
    </source>
</evidence>
<evidence type="ECO:0000313" key="33">
    <source>
        <dbReference type="Proteomes" id="UP000585696"/>
    </source>
</evidence>
<comment type="similarity">
    <text evidence="3 11">Belongs to the peptidase M50B family.</text>
</comment>
<dbReference type="Proteomes" id="UP000029844">
    <property type="component" value="Unassembled WGS sequence"/>
</dbReference>
<dbReference type="EMBL" id="JAARYY010000003">
    <property type="protein sequence ID" value="MBC2243780.1"/>
    <property type="molecule type" value="Genomic_DNA"/>
</dbReference>